<dbReference type="Gene3D" id="3.40.190.10">
    <property type="entry name" value="Periplasmic binding protein-like II"/>
    <property type="match status" value="1"/>
</dbReference>
<accession>A0A553V580</accession>
<keyword evidence="3" id="KW-1185">Reference proteome</keyword>
<dbReference type="PROSITE" id="PS50943">
    <property type="entry name" value="HTH_CROC1"/>
    <property type="match status" value="1"/>
</dbReference>
<dbReference type="InterPro" id="IPR024370">
    <property type="entry name" value="PBP_domain"/>
</dbReference>
<comment type="caution">
    <text evidence="2">The sequence shown here is derived from an EMBL/GenBank/DDBJ whole genome shotgun (WGS) entry which is preliminary data.</text>
</comment>
<name>A0A553V580_9DEIO</name>
<dbReference type="Pfam" id="PF12727">
    <property type="entry name" value="PBP_like"/>
    <property type="match status" value="1"/>
</dbReference>
<dbReference type="EMBL" id="VKDB01000002">
    <property type="protein sequence ID" value="TSA87544.1"/>
    <property type="molecule type" value="Genomic_DNA"/>
</dbReference>
<evidence type="ECO:0000259" key="1">
    <source>
        <dbReference type="PROSITE" id="PS50943"/>
    </source>
</evidence>
<gene>
    <name evidence="2" type="ORF">FNU79_03430</name>
</gene>
<dbReference type="Proteomes" id="UP000316092">
    <property type="component" value="Unassembled WGS sequence"/>
</dbReference>
<organism evidence="2 3">
    <name type="scientific">Deinococcus detaillensis</name>
    <dbReference type="NCBI Taxonomy" id="2592048"/>
    <lineage>
        <taxon>Bacteria</taxon>
        <taxon>Thermotogati</taxon>
        <taxon>Deinococcota</taxon>
        <taxon>Deinococci</taxon>
        <taxon>Deinococcales</taxon>
        <taxon>Deinococcaceae</taxon>
        <taxon>Deinococcus</taxon>
    </lineage>
</organism>
<dbReference type="CDD" id="cd00093">
    <property type="entry name" value="HTH_XRE"/>
    <property type="match status" value="1"/>
</dbReference>
<evidence type="ECO:0000313" key="3">
    <source>
        <dbReference type="Proteomes" id="UP000316092"/>
    </source>
</evidence>
<dbReference type="InterPro" id="IPR010982">
    <property type="entry name" value="Lambda_DNA-bd_dom_sf"/>
</dbReference>
<dbReference type="PANTHER" id="PTHR38431:SF1">
    <property type="entry name" value="BLL2305 PROTEIN"/>
    <property type="match status" value="1"/>
</dbReference>
<dbReference type="RefSeq" id="WP_143719500.1">
    <property type="nucleotide sequence ID" value="NZ_VKDB01000002.1"/>
</dbReference>
<dbReference type="Gene3D" id="1.10.260.40">
    <property type="entry name" value="lambda repressor-like DNA-binding domains"/>
    <property type="match status" value="1"/>
</dbReference>
<dbReference type="SUPFAM" id="SSF47413">
    <property type="entry name" value="lambda repressor-like DNA-binding domains"/>
    <property type="match status" value="1"/>
</dbReference>
<sequence>MPVPETPANTVKTRREGLGLGASELARRAGMTRQALHRIESRSGAGGGYTPSVTVALQLARALGCRVEDLFSLASDAPQAELVGEAEPGQRLQLARVAGKLLAYPLSGVDALRGSADALMIEMAEGQQVHLQSLTSAHIWDDTAVLYGCDPSLTLLCRHAAPAQVLLRPAVSERSLEALVRGEAHAAGLHLYDMASGQSNLPFVAAAFPEQVVQVYSLWSWEQGLMVRAGNPENITAVGDLGRRGVRLINRPAGAGSRRLLDDWLREAGLAARTISGYDVEAPTPLDSAEAIAHGRADVGVGPRSAAQAHGLDFVPLLRERFDLVVPETHLTHPGVQALLQAARSPALRAELTSLGGYDPAESGRLISILSPKRSA</sequence>
<dbReference type="SUPFAM" id="SSF53850">
    <property type="entry name" value="Periplasmic binding protein-like II"/>
    <property type="match status" value="1"/>
</dbReference>
<dbReference type="PANTHER" id="PTHR38431">
    <property type="entry name" value="BLL2305 PROTEIN"/>
    <property type="match status" value="1"/>
</dbReference>
<dbReference type="Pfam" id="PF01381">
    <property type="entry name" value="HTH_3"/>
    <property type="match status" value="1"/>
</dbReference>
<dbReference type="InterPro" id="IPR001387">
    <property type="entry name" value="Cro/C1-type_HTH"/>
</dbReference>
<evidence type="ECO:0000313" key="2">
    <source>
        <dbReference type="EMBL" id="TSA87544.1"/>
    </source>
</evidence>
<proteinExistence type="predicted"/>
<dbReference type="OrthoDB" id="9804758at2"/>
<dbReference type="GO" id="GO:0003677">
    <property type="term" value="F:DNA binding"/>
    <property type="evidence" value="ECO:0007669"/>
    <property type="project" value="InterPro"/>
</dbReference>
<dbReference type="SMART" id="SM00530">
    <property type="entry name" value="HTH_XRE"/>
    <property type="match status" value="1"/>
</dbReference>
<feature type="domain" description="HTH cro/C1-type" evidence="1">
    <location>
        <begin position="11"/>
        <end position="70"/>
    </location>
</feature>
<dbReference type="AlphaFoldDB" id="A0A553V580"/>
<protein>
    <submittedName>
        <fullName evidence="2">Helix-turn-helix domain-containing protein</fullName>
    </submittedName>
</protein>
<reference evidence="2 3" key="1">
    <citation type="submission" date="2019-07" db="EMBL/GenBank/DDBJ databases">
        <title>Deinococcus detaillus sp. nov., isolated from humus soil in Antarctica.</title>
        <authorList>
            <person name="Zhang K."/>
        </authorList>
    </citation>
    <scope>NUCLEOTIDE SEQUENCE [LARGE SCALE GENOMIC DNA]</scope>
    <source>
        <strain evidence="2 3">H1</strain>
    </source>
</reference>